<sequence length="278" mass="29738">MRVQQSVTVGGIKLSYTDFGGSAPPALALHGSFGRGEIFSAIAHELRGTVRLIAPDQRGHGHSDRADTYTCADFVADAAGLLERLDLGPAVVLGHSRGGITAYQLAARYPDLVSALIIEDIGPVVREPEVAHPVLPVRGWPATARTDADLADALRARGVPDPSYFLQSVVDAPDGGRRFLFDWEDMMAVQISGVGDWWSDWLGSTCPALVLRGANSPMLPAPLATAMATRRPGTSLVEIAGAGHWIHDDAPRAMAVAVTEFLEFLPRTRTAPHWARHG</sequence>
<comment type="caution">
    <text evidence="2">The sequence shown here is derived from an EMBL/GenBank/DDBJ whole genome shotgun (WGS) entry which is preliminary data.</text>
</comment>
<dbReference type="PANTHER" id="PTHR43194">
    <property type="entry name" value="HYDROLASE ALPHA/BETA FOLD FAMILY"/>
    <property type="match status" value="1"/>
</dbReference>
<dbReference type="PANTHER" id="PTHR43194:SF2">
    <property type="entry name" value="PEROXISOMAL MEMBRANE PROTEIN LPX1"/>
    <property type="match status" value="1"/>
</dbReference>
<evidence type="ECO:0000313" key="3">
    <source>
        <dbReference type="Proteomes" id="UP001550628"/>
    </source>
</evidence>
<dbReference type="PRINTS" id="PR00111">
    <property type="entry name" value="ABHYDROLASE"/>
</dbReference>
<proteinExistence type="predicted"/>
<evidence type="ECO:0000313" key="2">
    <source>
        <dbReference type="EMBL" id="MEU1951255.1"/>
    </source>
</evidence>
<reference evidence="2 3" key="1">
    <citation type="submission" date="2024-06" db="EMBL/GenBank/DDBJ databases">
        <title>The Natural Products Discovery Center: Release of the First 8490 Sequenced Strains for Exploring Actinobacteria Biosynthetic Diversity.</title>
        <authorList>
            <person name="Kalkreuter E."/>
            <person name="Kautsar S.A."/>
            <person name="Yang D."/>
            <person name="Bader C.D."/>
            <person name="Teijaro C.N."/>
            <person name="Fluegel L."/>
            <person name="Davis C.M."/>
            <person name="Simpson J.R."/>
            <person name="Lauterbach L."/>
            <person name="Steele A.D."/>
            <person name="Gui C."/>
            <person name="Meng S."/>
            <person name="Li G."/>
            <person name="Viehrig K."/>
            <person name="Ye F."/>
            <person name="Su P."/>
            <person name="Kiefer A.F."/>
            <person name="Nichols A."/>
            <person name="Cepeda A.J."/>
            <person name="Yan W."/>
            <person name="Fan B."/>
            <person name="Jiang Y."/>
            <person name="Adhikari A."/>
            <person name="Zheng C.-J."/>
            <person name="Schuster L."/>
            <person name="Cowan T.M."/>
            <person name="Smanski M.J."/>
            <person name="Chevrette M.G."/>
            <person name="De Carvalho L.P.S."/>
            <person name="Shen B."/>
        </authorList>
    </citation>
    <scope>NUCLEOTIDE SEQUENCE [LARGE SCALE GENOMIC DNA]</scope>
    <source>
        <strain evidence="2 3">NPDC019708</strain>
    </source>
</reference>
<dbReference type="PRINTS" id="PR00412">
    <property type="entry name" value="EPOXHYDRLASE"/>
</dbReference>
<gene>
    <name evidence="2" type="ORF">ABZ510_05280</name>
</gene>
<organism evidence="2 3">
    <name type="scientific">Nocardia rhamnosiphila</name>
    <dbReference type="NCBI Taxonomy" id="426716"/>
    <lineage>
        <taxon>Bacteria</taxon>
        <taxon>Bacillati</taxon>
        <taxon>Actinomycetota</taxon>
        <taxon>Actinomycetes</taxon>
        <taxon>Mycobacteriales</taxon>
        <taxon>Nocardiaceae</taxon>
        <taxon>Nocardia</taxon>
    </lineage>
</organism>
<dbReference type="Pfam" id="PF12697">
    <property type="entry name" value="Abhydrolase_6"/>
    <property type="match status" value="1"/>
</dbReference>
<dbReference type="InterPro" id="IPR000639">
    <property type="entry name" value="Epox_hydrolase-like"/>
</dbReference>
<name>A0ABV2WK48_9NOCA</name>
<dbReference type="RefSeq" id="WP_356955251.1">
    <property type="nucleotide sequence ID" value="NZ_JBEYBD010000003.1"/>
</dbReference>
<dbReference type="InterPro" id="IPR050228">
    <property type="entry name" value="Carboxylesterase_BioH"/>
</dbReference>
<accession>A0ABV2WK48</accession>
<feature type="domain" description="AB hydrolase-1" evidence="1">
    <location>
        <begin position="28"/>
        <end position="255"/>
    </location>
</feature>
<dbReference type="SUPFAM" id="SSF53474">
    <property type="entry name" value="alpha/beta-Hydrolases"/>
    <property type="match status" value="1"/>
</dbReference>
<keyword evidence="2" id="KW-0378">Hydrolase</keyword>
<dbReference type="InterPro" id="IPR000073">
    <property type="entry name" value="AB_hydrolase_1"/>
</dbReference>
<keyword evidence="3" id="KW-1185">Reference proteome</keyword>
<dbReference type="GO" id="GO:0016787">
    <property type="term" value="F:hydrolase activity"/>
    <property type="evidence" value="ECO:0007669"/>
    <property type="project" value="UniProtKB-KW"/>
</dbReference>
<dbReference type="Proteomes" id="UP001550628">
    <property type="component" value="Unassembled WGS sequence"/>
</dbReference>
<dbReference type="Gene3D" id="3.40.50.1820">
    <property type="entry name" value="alpha/beta hydrolase"/>
    <property type="match status" value="1"/>
</dbReference>
<evidence type="ECO:0000259" key="1">
    <source>
        <dbReference type="Pfam" id="PF12697"/>
    </source>
</evidence>
<dbReference type="InterPro" id="IPR029058">
    <property type="entry name" value="AB_hydrolase_fold"/>
</dbReference>
<protein>
    <submittedName>
        <fullName evidence="2">Alpha/beta hydrolase</fullName>
    </submittedName>
</protein>
<dbReference type="EMBL" id="JBEYBF010000002">
    <property type="protein sequence ID" value="MEU1951255.1"/>
    <property type="molecule type" value="Genomic_DNA"/>
</dbReference>